<evidence type="ECO:0000313" key="3">
    <source>
        <dbReference type="Proteomes" id="UP000585474"/>
    </source>
</evidence>
<name>A0A7J0D8J7_9ERIC</name>
<dbReference type="EMBL" id="BJWL01000097">
    <property type="protein sequence ID" value="GFS29734.1"/>
    <property type="molecule type" value="Genomic_DNA"/>
</dbReference>
<feature type="region of interest" description="Disordered" evidence="1">
    <location>
        <begin position="171"/>
        <end position="192"/>
    </location>
</feature>
<organism evidence="2 3">
    <name type="scientific">Actinidia rufa</name>
    <dbReference type="NCBI Taxonomy" id="165716"/>
    <lineage>
        <taxon>Eukaryota</taxon>
        <taxon>Viridiplantae</taxon>
        <taxon>Streptophyta</taxon>
        <taxon>Embryophyta</taxon>
        <taxon>Tracheophyta</taxon>
        <taxon>Spermatophyta</taxon>
        <taxon>Magnoliopsida</taxon>
        <taxon>eudicotyledons</taxon>
        <taxon>Gunneridae</taxon>
        <taxon>Pentapetalae</taxon>
        <taxon>asterids</taxon>
        <taxon>Ericales</taxon>
        <taxon>Actinidiaceae</taxon>
        <taxon>Actinidia</taxon>
    </lineage>
</organism>
<gene>
    <name evidence="2" type="ORF">Acr_00g0008140</name>
</gene>
<keyword evidence="3" id="KW-1185">Reference proteome</keyword>
<dbReference type="OrthoDB" id="10574698at2759"/>
<dbReference type="AlphaFoldDB" id="A0A7J0D8J7"/>
<sequence length="192" mass="20970">MNDHQQAEHSVLEMIHHPHPWATSAGGLDKKAIDEDAQHPASGARVRFDPRGMEDLGGEVTAEDAPHGAICGGINVVLVAVYDLASRQVLWAVREYSTVLDEGLVGHLMAGHEYSRTRPYAEGDDGAVLIPQILEDGFHLRGLAQPQQVADHRNGSGSWGEILLLTSEKVKQGPDQSRYTEGDEDHPPRLHL</sequence>
<evidence type="ECO:0000313" key="2">
    <source>
        <dbReference type="EMBL" id="GFS29734.1"/>
    </source>
</evidence>
<accession>A0A7J0D8J7</accession>
<proteinExistence type="predicted"/>
<protein>
    <submittedName>
        <fullName evidence="2">Cytochrome P450, family 89, subfamily A, polypeptide 3</fullName>
    </submittedName>
</protein>
<dbReference type="Proteomes" id="UP000585474">
    <property type="component" value="Unassembled WGS sequence"/>
</dbReference>
<reference evidence="3" key="1">
    <citation type="submission" date="2019-07" db="EMBL/GenBank/DDBJ databases">
        <title>De Novo Assembly of kiwifruit Actinidia rufa.</title>
        <authorList>
            <person name="Sugita-Konishi S."/>
            <person name="Sato K."/>
            <person name="Mori E."/>
            <person name="Abe Y."/>
            <person name="Kisaki G."/>
            <person name="Hamano K."/>
            <person name="Suezawa K."/>
            <person name="Otani M."/>
            <person name="Fukuda T."/>
            <person name="Manabe T."/>
            <person name="Gomi K."/>
            <person name="Tabuchi M."/>
            <person name="Akimitsu K."/>
            <person name="Kataoka I."/>
        </authorList>
    </citation>
    <scope>NUCLEOTIDE SEQUENCE [LARGE SCALE GENOMIC DNA]</scope>
    <source>
        <strain evidence="3">cv. Fuchu</strain>
    </source>
</reference>
<comment type="caution">
    <text evidence="2">The sequence shown here is derived from an EMBL/GenBank/DDBJ whole genome shotgun (WGS) entry which is preliminary data.</text>
</comment>
<evidence type="ECO:0000256" key="1">
    <source>
        <dbReference type="SAM" id="MobiDB-lite"/>
    </source>
</evidence>